<evidence type="ECO:0000313" key="3">
    <source>
        <dbReference type="Proteomes" id="UP000192660"/>
    </source>
</evidence>
<dbReference type="AlphaFoldDB" id="A0A1W1WLW4"/>
<dbReference type="PANTHER" id="PTHR46401">
    <property type="entry name" value="GLYCOSYLTRANSFERASE WBBK-RELATED"/>
    <property type="match status" value="1"/>
</dbReference>
<dbReference type="PANTHER" id="PTHR46401:SF2">
    <property type="entry name" value="GLYCOSYLTRANSFERASE WBBK-RELATED"/>
    <property type="match status" value="1"/>
</dbReference>
<dbReference type="Pfam" id="PF13692">
    <property type="entry name" value="Glyco_trans_1_4"/>
    <property type="match status" value="1"/>
</dbReference>
<dbReference type="STRING" id="28034.BFX07_06895"/>
<accession>A0A1W1WLW4</accession>
<keyword evidence="3" id="KW-1185">Reference proteome</keyword>
<evidence type="ECO:0000313" key="2">
    <source>
        <dbReference type="EMBL" id="SMC07291.1"/>
    </source>
</evidence>
<gene>
    <name evidence="2" type="ORF">SAMN00768000_3311</name>
</gene>
<dbReference type="SUPFAM" id="SSF53756">
    <property type="entry name" value="UDP-Glycosyltransferase/glycogen phosphorylase"/>
    <property type="match status" value="1"/>
</dbReference>
<dbReference type="RefSeq" id="WP_020374762.1">
    <property type="nucleotide sequence ID" value="NZ_FWWY01000001.1"/>
</dbReference>
<dbReference type="EMBL" id="FWWY01000001">
    <property type="protein sequence ID" value="SMC07291.1"/>
    <property type="molecule type" value="Genomic_DNA"/>
</dbReference>
<reference evidence="3" key="1">
    <citation type="submission" date="2017-04" db="EMBL/GenBank/DDBJ databases">
        <authorList>
            <person name="Varghese N."/>
            <person name="Submissions S."/>
        </authorList>
    </citation>
    <scope>NUCLEOTIDE SEQUENCE [LARGE SCALE GENOMIC DNA]</scope>
    <source>
        <strain evidence="3">DSM 9293</strain>
    </source>
</reference>
<dbReference type="GO" id="GO:0009103">
    <property type="term" value="P:lipopolysaccharide biosynthetic process"/>
    <property type="evidence" value="ECO:0007669"/>
    <property type="project" value="TreeGrafter"/>
</dbReference>
<keyword evidence="1 2" id="KW-0808">Transferase</keyword>
<dbReference type="OrthoDB" id="9801609at2"/>
<sequence length="302" mass="33601">MARFIRFHLGSHPTDLDQAVVERLTPIMKNWQLPTSKRSWLPSRPFTIAVGEQARSGDLIVHPLGDAHTKWPSPVGLAWGHETSETKTLLRLPAYAPKELGLDENVFAITRDLRLSERPRILYLGSFQDGSGLTAFLAAMKRLLTVQGEAILIGGTAFRDRLAPVVARLGLAQHVIFAPPLSVSQLSGLYHSADVLVYPDRDPSQLYRLIDVYAHGLPVVLRDTPDTRNIWGYPALLVSSDDGAEWAEAIQEVIDNLRLREVLIRRGMEFAQMHETGIVIAGWRSIIEKISGQVVVHESGQE</sequence>
<dbReference type="GO" id="GO:0016757">
    <property type="term" value="F:glycosyltransferase activity"/>
    <property type="evidence" value="ECO:0007669"/>
    <property type="project" value="TreeGrafter"/>
</dbReference>
<evidence type="ECO:0000256" key="1">
    <source>
        <dbReference type="ARBA" id="ARBA00022679"/>
    </source>
</evidence>
<proteinExistence type="predicted"/>
<dbReference type="Gene3D" id="3.40.50.2000">
    <property type="entry name" value="Glycogen Phosphorylase B"/>
    <property type="match status" value="1"/>
</dbReference>
<protein>
    <submittedName>
        <fullName evidence="2">Glycosyl transferases group 1</fullName>
    </submittedName>
</protein>
<dbReference type="Proteomes" id="UP000192660">
    <property type="component" value="Unassembled WGS sequence"/>
</dbReference>
<organism evidence="2 3">
    <name type="scientific">Sulfobacillus thermosulfidooxidans (strain DSM 9293 / VKM B-1269 / AT-1)</name>
    <dbReference type="NCBI Taxonomy" id="929705"/>
    <lineage>
        <taxon>Bacteria</taxon>
        <taxon>Bacillati</taxon>
        <taxon>Bacillota</taxon>
        <taxon>Clostridia</taxon>
        <taxon>Eubacteriales</taxon>
        <taxon>Clostridiales Family XVII. Incertae Sedis</taxon>
        <taxon>Sulfobacillus</taxon>
    </lineage>
</organism>
<name>A0A1W1WLW4_SULTA</name>